<accession>A0A382CKI7</accession>
<gene>
    <name evidence="1" type="ORF">METZ01_LOCUS179449</name>
</gene>
<reference evidence="1" key="1">
    <citation type="submission" date="2018-05" db="EMBL/GenBank/DDBJ databases">
        <authorList>
            <person name="Lanie J.A."/>
            <person name="Ng W.-L."/>
            <person name="Kazmierczak K.M."/>
            <person name="Andrzejewski T.M."/>
            <person name="Davidsen T.M."/>
            <person name="Wayne K.J."/>
            <person name="Tettelin H."/>
            <person name="Glass J.I."/>
            <person name="Rusch D."/>
            <person name="Podicherti R."/>
            <person name="Tsui H.-C.T."/>
            <person name="Winkler M.E."/>
        </authorList>
    </citation>
    <scope>NUCLEOTIDE SEQUENCE</scope>
</reference>
<organism evidence="1">
    <name type="scientific">marine metagenome</name>
    <dbReference type="NCBI Taxonomy" id="408172"/>
    <lineage>
        <taxon>unclassified sequences</taxon>
        <taxon>metagenomes</taxon>
        <taxon>ecological metagenomes</taxon>
    </lineage>
</organism>
<protein>
    <submittedName>
        <fullName evidence="1">Uncharacterized protein</fullName>
    </submittedName>
</protein>
<evidence type="ECO:0000313" key="1">
    <source>
        <dbReference type="EMBL" id="SVB26595.1"/>
    </source>
</evidence>
<proteinExistence type="predicted"/>
<name>A0A382CKI7_9ZZZZ</name>
<dbReference type="AlphaFoldDB" id="A0A382CKI7"/>
<sequence>MITDKYTKTAWTIIAIGLFVISEIGFKTFQSSGSKGHAYMRNKKNENWNENKNHWFPSRRI</sequence>
<dbReference type="EMBL" id="UINC01034957">
    <property type="protein sequence ID" value="SVB26595.1"/>
    <property type="molecule type" value="Genomic_DNA"/>
</dbReference>